<evidence type="ECO:0000259" key="5">
    <source>
        <dbReference type="SMART" id="SM00382"/>
    </source>
</evidence>
<dbReference type="Gene3D" id="1.10.8.60">
    <property type="match status" value="1"/>
</dbReference>
<evidence type="ECO:0000313" key="7">
    <source>
        <dbReference type="EMBL" id="CAB4170821.1"/>
    </source>
</evidence>
<dbReference type="GO" id="GO:0016887">
    <property type="term" value="F:ATP hydrolysis activity"/>
    <property type="evidence" value="ECO:0007669"/>
    <property type="project" value="UniProtKB-UniRule"/>
</dbReference>
<dbReference type="SMART" id="SM00382">
    <property type="entry name" value="AAA"/>
    <property type="match status" value="1"/>
</dbReference>
<dbReference type="GO" id="GO:0006261">
    <property type="term" value="P:DNA-templated DNA replication"/>
    <property type="evidence" value="ECO:0007669"/>
    <property type="project" value="TreeGrafter"/>
</dbReference>
<keyword evidence="4" id="KW-0378">Hydrolase</keyword>
<sequence length="317" mass="36190">MIESREELYLWVERYRPQKIDDCVLPQQLKDTFNQYIKQKDIPNFLFCGTAGVGKTTVAKALCEEIEAEYIMINGSEEGRSIDVLRTTIKGFASTVSLTNAKKVVIIDEADYMNPTSIQPALRAFIEEFSANCRFIFTCNYKNKIIEPLHSRCAVIEFKIDNKEKQAIAGLFFKRVTQILTKEEVKFDPKVVAEVITKHFPDYRRVLNELQRYSVSGIIDSGILVNISEESYKLLVNGLKEKDFAAVRRWVAKNSDSDPVSLFNELYTSSNAYLEPESIPAMILVLAEYQYKSSFVANQEINIMAAMTEIMVGCKFL</sequence>
<dbReference type="PANTHER" id="PTHR11669">
    <property type="entry name" value="REPLICATION FACTOR C / DNA POLYMERASE III GAMMA-TAU SUBUNIT"/>
    <property type="match status" value="1"/>
</dbReference>
<feature type="binding site" evidence="4">
    <location>
        <begin position="52"/>
        <end position="57"/>
    </location>
    <ligand>
        <name>ATP</name>
        <dbReference type="ChEBI" id="CHEBI:30616"/>
    </ligand>
</feature>
<dbReference type="PANTHER" id="PTHR11669:SF20">
    <property type="entry name" value="REPLICATION FACTOR C SUBUNIT 4"/>
    <property type="match status" value="1"/>
</dbReference>
<proteinExistence type="inferred from homology"/>
<dbReference type="EC" id="3.6.4.-" evidence="4"/>
<dbReference type="GO" id="GO:0005524">
    <property type="term" value="F:ATP binding"/>
    <property type="evidence" value="ECO:0007669"/>
    <property type="project" value="UniProtKB-UniRule"/>
</dbReference>
<evidence type="ECO:0000313" key="6">
    <source>
        <dbReference type="EMBL" id="CAB4168007.1"/>
    </source>
</evidence>
<evidence type="ECO:0000256" key="4">
    <source>
        <dbReference type="HAMAP-Rule" id="MF_04162"/>
    </source>
</evidence>
<dbReference type="InterPro" id="IPR048815">
    <property type="entry name" value="Gp44_lid"/>
</dbReference>
<evidence type="ECO:0000313" key="8">
    <source>
        <dbReference type="EMBL" id="CAB4177100.1"/>
    </source>
</evidence>
<evidence type="ECO:0000313" key="9">
    <source>
        <dbReference type="EMBL" id="CAB4223083.1"/>
    </source>
</evidence>
<comment type="subunit">
    <text evidence="4">The sliding-clamp-loader consists of 4 large subunits and 1 small subunit. Interacts with the sliding clamp; this interaction allows the sliding-clamp-loader to open the sliding clamp. Part of the replicase complex that includes the DNA polymerase, the polymerase clamp, the clamp loader complex, the single-stranded DNA binding protein, the primase, the helicase and the helicase assembly factor.</text>
</comment>
<dbReference type="EMBL" id="LR796944">
    <property type="protein sequence ID" value="CAB4177100.1"/>
    <property type="molecule type" value="Genomic_DNA"/>
</dbReference>
<dbReference type="HAMAP" id="MF_04162">
    <property type="entry name" value="T4_Clamp_Loader_L"/>
    <property type="match status" value="1"/>
</dbReference>
<reference evidence="6" key="1">
    <citation type="submission" date="2020-04" db="EMBL/GenBank/DDBJ databases">
        <authorList>
            <person name="Chiriac C."/>
            <person name="Salcher M."/>
            <person name="Ghai R."/>
            <person name="Kavagutti S V."/>
        </authorList>
    </citation>
    <scope>NUCLEOTIDE SEQUENCE</scope>
</reference>
<keyword evidence="1" id="KW-0235">DNA replication</keyword>
<dbReference type="GO" id="GO:0003689">
    <property type="term" value="F:DNA clamp loader activity"/>
    <property type="evidence" value="ECO:0007669"/>
    <property type="project" value="UniProtKB-UniRule"/>
</dbReference>
<feature type="binding site" evidence="4">
    <location>
        <position position="24"/>
    </location>
    <ligand>
        <name>ATP</name>
        <dbReference type="ChEBI" id="CHEBI:30616"/>
    </ligand>
</feature>
<dbReference type="GO" id="GO:0006281">
    <property type="term" value="P:DNA repair"/>
    <property type="evidence" value="ECO:0007669"/>
    <property type="project" value="TreeGrafter"/>
</dbReference>
<dbReference type="GO" id="GO:0039693">
    <property type="term" value="P:viral DNA genome replication"/>
    <property type="evidence" value="ECO:0007669"/>
    <property type="project" value="UniProtKB-UniRule"/>
</dbReference>
<feature type="binding site" evidence="4">
    <location>
        <begin position="12"/>
        <end position="15"/>
    </location>
    <ligand>
        <name>ATP</name>
        <dbReference type="ChEBI" id="CHEBI:30616"/>
    </ligand>
</feature>
<dbReference type="SUPFAM" id="SSF52540">
    <property type="entry name" value="P-loop containing nucleoside triphosphate hydrolases"/>
    <property type="match status" value="1"/>
</dbReference>
<evidence type="ECO:0000256" key="3">
    <source>
        <dbReference type="ARBA" id="ARBA00022840"/>
    </source>
</evidence>
<dbReference type="EMBL" id="LR796858">
    <property type="protein sequence ID" value="CAB4170821.1"/>
    <property type="molecule type" value="Genomic_DNA"/>
</dbReference>
<organism evidence="6">
    <name type="scientific">uncultured Caudovirales phage</name>
    <dbReference type="NCBI Taxonomy" id="2100421"/>
    <lineage>
        <taxon>Viruses</taxon>
        <taxon>Duplodnaviria</taxon>
        <taxon>Heunggongvirae</taxon>
        <taxon>Uroviricota</taxon>
        <taxon>Caudoviricetes</taxon>
        <taxon>Peduoviridae</taxon>
        <taxon>Maltschvirus</taxon>
        <taxon>Maltschvirus maltsch</taxon>
    </lineage>
</organism>
<gene>
    <name evidence="9" type="ORF">UFOVP1666_125</name>
    <name evidence="6" type="ORF">UFOVP867_80</name>
    <name evidence="7" type="ORF">UFOVP913_118</name>
    <name evidence="8" type="ORF">UFOVP993_171</name>
</gene>
<dbReference type="Gene3D" id="1.20.272.10">
    <property type="match status" value="1"/>
</dbReference>
<keyword evidence="4" id="KW-1194">Viral DNA replication</keyword>
<comment type="function">
    <text evidence="4">Forms the sliding-clamp-loader together with the small subunit. Functions as an ATPase enzyme. The clamp loader holds the clamp in an open conformation and places it onto the DNA. 4 ATP molecules must bind to the sliding-clamp-loader before the latter can open the sliding clamp. ATP hydrolysis triggers the detachment of the sliding clamp from the sliding-clamp-loader, freeing the sliding clamp to track along DNA.</text>
</comment>
<dbReference type="EMBL" id="LR797534">
    <property type="protein sequence ID" value="CAB4223083.1"/>
    <property type="molecule type" value="Genomic_DNA"/>
</dbReference>
<dbReference type="Gene3D" id="3.40.50.300">
    <property type="entry name" value="P-loop containing nucleotide triphosphate hydrolases"/>
    <property type="match status" value="1"/>
</dbReference>
<keyword evidence="2 4" id="KW-0547">Nucleotide-binding</keyword>
<name>A0A6J5P9Z0_9CAUD</name>
<protein>
    <recommendedName>
        <fullName evidence="4">Sliding-clamp-loader large subunit</fullName>
        <ecNumber evidence="4">3.6.4.-</ecNumber>
    </recommendedName>
    <alternativeName>
        <fullName evidence="4">Clamp loader gp44 subunit</fullName>
    </alternativeName>
</protein>
<dbReference type="Pfam" id="PF00004">
    <property type="entry name" value="AAA"/>
    <property type="match status" value="1"/>
</dbReference>
<dbReference type="InterPro" id="IPR046388">
    <property type="entry name" value="T4_Clamp_Loader_L"/>
</dbReference>
<dbReference type="InterPro" id="IPR003593">
    <property type="entry name" value="AAA+_ATPase"/>
</dbReference>
<evidence type="ECO:0000256" key="1">
    <source>
        <dbReference type="ARBA" id="ARBA00022705"/>
    </source>
</evidence>
<dbReference type="GO" id="GO:0003677">
    <property type="term" value="F:DNA binding"/>
    <property type="evidence" value="ECO:0007669"/>
    <property type="project" value="UniProtKB-UniRule"/>
</dbReference>
<dbReference type="InterPro" id="IPR027417">
    <property type="entry name" value="P-loop_NTPase"/>
</dbReference>
<feature type="binding site" evidence="4">
    <location>
        <position position="204"/>
    </location>
    <ligand>
        <name>ATP</name>
        <dbReference type="ChEBI" id="CHEBI:30616"/>
    </ligand>
</feature>
<dbReference type="InterPro" id="IPR050238">
    <property type="entry name" value="DNA_Rep/Repair_Clamp_Loader"/>
</dbReference>
<dbReference type="Pfam" id="PF21328">
    <property type="entry name" value="Gp44_lid"/>
    <property type="match status" value="1"/>
</dbReference>
<keyword evidence="4" id="KW-0238">DNA-binding</keyword>
<evidence type="ECO:0000256" key="2">
    <source>
        <dbReference type="ARBA" id="ARBA00022741"/>
    </source>
</evidence>
<keyword evidence="3 4" id="KW-0067">ATP-binding</keyword>
<feature type="domain" description="AAA+ ATPase" evidence="5">
    <location>
        <begin position="41"/>
        <end position="162"/>
    </location>
</feature>
<dbReference type="CDD" id="cd00009">
    <property type="entry name" value="AAA"/>
    <property type="match status" value="1"/>
</dbReference>
<dbReference type="EMBL" id="LR796815">
    <property type="protein sequence ID" value="CAB4168007.1"/>
    <property type="molecule type" value="Genomic_DNA"/>
</dbReference>
<comment type="similarity">
    <text evidence="4">Belongs to the Tevenvirinae sliding-clamp-loader large subunit family.</text>
</comment>
<dbReference type="InterPro" id="IPR003959">
    <property type="entry name" value="ATPase_AAA_core"/>
</dbReference>
<accession>A0A6J5P9Z0</accession>